<evidence type="ECO:0000313" key="2">
    <source>
        <dbReference type="EMBL" id="KHF43187.1"/>
    </source>
</evidence>
<proteinExistence type="predicted"/>
<reference evidence="2 3" key="1">
    <citation type="submission" date="2014-10" db="EMBL/GenBank/DDBJ databases">
        <title>Genome sequence of Micropolyspora internatus JCM3315.</title>
        <authorList>
            <person name="Shin S.-K."/>
            <person name="Yi H."/>
        </authorList>
    </citation>
    <scope>NUCLEOTIDE SEQUENCE [LARGE SCALE GENOMIC DNA]</scope>
    <source>
        <strain evidence="2 3">JCM 3315</strain>
    </source>
</reference>
<dbReference type="OrthoDB" id="3799538at2"/>
<dbReference type="InterPro" id="IPR027417">
    <property type="entry name" value="P-loop_NTPase"/>
</dbReference>
<evidence type="ECO:0000256" key="1">
    <source>
        <dbReference type="SAM" id="MobiDB-lite"/>
    </source>
</evidence>
<evidence type="ECO:0008006" key="4">
    <source>
        <dbReference type="Google" id="ProtNLM"/>
    </source>
</evidence>
<dbReference type="CDD" id="cd01127">
    <property type="entry name" value="TrwB_TraG_TraD_VirD4"/>
    <property type="match status" value="1"/>
</dbReference>
<gene>
    <name evidence="2" type="ORF">MINT15_33890</name>
</gene>
<dbReference type="EMBL" id="JRZE01000006">
    <property type="protein sequence ID" value="KHF43187.1"/>
    <property type="molecule type" value="Genomic_DNA"/>
</dbReference>
<comment type="caution">
    <text evidence="2">The sequence shown here is derived from an EMBL/GenBank/DDBJ whole genome shotgun (WGS) entry which is preliminary data.</text>
</comment>
<feature type="region of interest" description="Disordered" evidence="1">
    <location>
        <begin position="1"/>
        <end position="21"/>
    </location>
</feature>
<evidence type="ECO:0000313" key="3">
    <source>
        <dbReference type="Proteomes" id="UP000030848"/>
    </source>
</evidence>
<name>A0A837D6A8_9PSEU</name>
<dbReference type="Proteomes" id="UP000030848">
    <property type="component" value="Unassembled WGS sequence"/>
</dbReference>
<dbReference type="AlphaFoldDB" id="A0A837D6A8"/>
<dbReference type="SUPFAM" id="SSF52540">
    <property type="entry name" value="P-loop containing nucleoside triphosphate hydrolases"/>
    <property type="match status" value="1"/>
</dbReference>
<dbReference type="Gene3D" id="3.40.50.300">
    <property type="entry name" value="P-loop containing nucleotide triphosphate hydrolases"/>
    <property type="match status" value="1"/>
</dbReference>
<protein>
    <recommendedName>
        <fullName evidence="4">TraD/TraG TraM recognition site domain-containing protein</fullName>
    </recommendedName>
</protein>
<accession>A0A837D6A8</accession>
<dbReference type="RefSeq" id="WP_037312225.1">
    <property type="nucleotide sequence ID" value="NZ_CALJZO010000030.1"/>
</dbReference>
<organism evidence="2 3">
    <name type="scientific">Saccharomonospora viridis</name>
    <dbReference type="NCBI Taxonomy" id="1852"/>
    <lineage>
        <taxon>Bacteria</taxon>
        <taxon>Bacillati</taxon>
        <taxon>Actinomycetota</taxon>
        <taxon>Actinomycetes</taxon>
        <taxon>Pseudonocardiales</taxon>
        <taxon>Pseudonocardiaceae</taxon>
        <taxon>Saccharomonospora</taxon>
    </lineage>
</organism>
<sequence length="530" mass="58080">MTTTSLTASAGEVPGRDWLPQHDPEAACALERLWDSGELGDVDRARLTRAVQQAGQYPHLRDELCHEIITLGPAAAVHSSGQRDLPPNPPRVAEHDLHHGQVLLGRVCAHPSTPPQRHDVDFGMDLDCLRANLLVIGPPDSGKTRSLALPLVEHLCLESLANAASVVVIDPQGDDFDIPGWFDVTIDSLNPDVGFSLFGAATNAEEAADQLASALLPIGVSADHEYLMDASRNALYNALASFQAGMGRWPTVRELLGMLRNAQEIVDRVRAGLNRCGKAIKEEYAPLLAHRAEQLHRREDPAASLIERLSQLDRPRLRSLFDHPTGVFAMTEINRPLRIRIALREAQMPEASRFLARLVVSQFTHVVCNDHANRDLFKGLVVNEAGRFVDDCTARALQRTRSDNAGLILLSQSLEDFPPQVLPTVFASTGGKAVFGGVGPADAEHFSRFWGEQQVLEHSYTHSTTRLHVGPTGTSQGPTYGATRSSVTRKIWRERWPAGDLSMAIPPGHTVIQLRHSTGQVTLPELVRLR</sequence>